<dbReference type="InterPro" id="IPR036513">
    <property type="entry name" value="STAS_dom_sf"/>
</dbReference>
<dbReference type="RefSeq" id="WP_345532565.1">
    <property type="nucleotide sequence ID" value="NZ_BAABLD010000008.1"/>
</dbReference>
<comment type="caution">
    <text evidence="2">The sequence shown here is derived from an EMBL/GenBank/DDBJ whole genome shotgun (WGS) entry which is preliminary data.</text>
</comment>
<evidence type="ECO:0000313" key="3">
    <source>
        <dbReference type="Proteomes" id="UP001500547"/>
    </source>
</evidence>
<gene>
    <name evidence="2" type="ORF">GCM10025770_17870</name>
</gene>
<sequence>MAMSLFGKKPNEKEASAPSKGARDPKGDLTTTTMDLTHLGAPGDVGRALAAAAGKIKVTESSQEEHAAIEEAAILYANASEDGARAVLEAAIDGALGKASEELWSMLFDLYRLTGNRTAFDARSEAYSKTFEISPPVWDASTPSPTPERRAAGSAPSVNLSGNLSGNARSQFEQLVRIGLKMGSLRIELGRIKGIDDSGCALLMETVEALKKAKAKLVLAGSAHALSLVEPKLVIGEKSNQAYWLLALSLIQQMANAEKFDEVALNYAITFEESPPAYEAPPAAPVEEAAPEPVAAEPEAAVDRFPMTGVIAGNQPEAFRQLAVYASQRTRIEIDASQTRRIEFVSAGSLFNQLAQLQGQGKLTVIHHPNALVAALLRVMGVDQVATIERRKTA</sequence>
<feature type="region of interest" description="Disordered" evidence="1">
    <location>
        <begin position="138"/>
        <end position="157"/>
    </location>
</feature>
<protein>
    <recommendedName>
        <fullName evidence="4">STAS domain-containing protein</fullName>
    </recommendedName>
</protein>
<feature type="region of interest" description="Disordered" evidence="1">
    <location>
        <begin position="1"/>
        <end position="32"/>
    </location>
</feature>
<dbReference type="SUPFAM" id="SSF52091">
    <property type="entry name" value="SpoIIaa-like"/>
    <property type="match status" value="1"/>
</dbReference>
<feature type="compositionally biased region" description="Basic and acidic residues" evidence="1">
    <location>
        <begin position="9"/>
        <end position="27"/>
    </location>
</feature>
<name>A0ABP9QMB6_9RHOO</name>
<reference evidence="3" key="1">
    <citation type="journal article" date="2019" name="Int. J. Syst. Evol. Microbiol.">
        <title>The Global Catalogue of Microorganisms (GCM) 10K type strain sequencing project: providing services to taxonomists for standard genome sequencing and annotation.</title>
        <authorList>
            <consortium name="The Broad Institute Genomics Platform"/>
            <consortium name="The Broad Institute Genome Sequencing Center for Infectious Disease"/>
            <person name="Wu L."/>
            <person name="Ma J."/>
        </authorList>
    </citation>
    <scope>NUCLEOTIDE SEQUENCE [LARGE SCALE GENOMIC DNA]</scope>
    <source>
        <strain evidence="3">JCM 18715</strain>
    </source>
</reference>
<evidence type="ECO:0000256" key="1">
    <source>
        <dbReference type="SAM" id="MobiDB-lite"/>
    </source>
</evidence>
<dbReference type="Proteomes" id="UP001500547">
    <property type="component" value="Unassembled WGS sequence"/>
</dbReference>
<proteinExistence type="predicted"/>
<dbReference type="EMBL" id="BAABLD010000008">
    <property type="protein sequence ID" value="GAA5164286.1"/>
    <property type="molecule type" value="Genomic_DNA"/>
</dbReference>
<evidence type="ECO:0008006" key="4">
    <source>
        <dbReference type="Google" id="ProtNLM"/>
    </source>
</evidence>
<organism evidence="2 3">
    <name type="scientific">Viridibacterium curvum</name>
    <dbReference type="NCBI Taxonomy" id="1101404"/>
    <lineage>
        <taxon>Bacteria</taxon>
        <taxon>Pseudomonadati</taxon>
        <taxon>Pseudomonadota</taxon>
        <taxon>Betaproteobacteria</taxon>
        <taxon>Rhodocyclales</taxon>
        <taxon>Rhodocyclaceae</taxon>
        <taxon>Viridibacterium</taxon>
    </lineage>
</organism>
<evidence type="ECO:0000313" key="2">
    <source>
        <dbReference type="EMBL" id="GAA5164286.1"/>
    </source>
</evidence>
<accession>A0ABP9QMB6</accession>
<keyword evidence="3" id="KW-1185">Reference proteome</keyword>